<keyword evidence="7" id="KW-1185">Reference proteome</keyword>
<dbReference type="Pfam" id="PF00067">
    <property type="entry name" value="p450"/>
    <property type="match status" value="1"/>
</dbReference>
<evidence type="ECO:0000256" key="4">
    <source>
        <dbReference type="ARBA" id="ARBA00023004"/>
    </source>
</evidence>
<dbReference type="GO" id="GO:0004497">
    <property type="term" value="F:monooxygenase activity"/>
    <property type="evidence" value="ECO:0007669"/>
    <property type="project" value="InterPro"/>
</dbReference>
<dbReference type="AlphaFoldDB" id="A0A179F279"/>
<organism evidence="6 7">
    <name type="scientific">Pochonia chlamydosporia 170</name>
    <dbReference type="NCBI Taxonomy" id="1380566"/>
    <lineage>
        <taxon>Eukaryota</taxon>
        <taxon>Fungi</taxon>
        <taxon>Dikarya</taxon>
        <taxon>Ascomycota</taxon>
        <taxon>Pezizomycotina</taxon>
        <taxon>Sordariomycetes</taxon>
        <taxon>Hypocreomycetidae</taxon>
        <taxon>Hypocreales</taxon>
        <taxon>Clavicipitaceae</taxon>
        <taxon>Pochonia</taxon>
    </lineage>
</organism>
<evidence type="ECO:0000256" key="3">
    <source>
        <dbReference type="ARBA" id="ARBA00022723"/>
    </source>
</evidence>
<dbReference type="PRINTS" id="PR00463">
    <property type="entry name" value="EP450I"/>
</dbReference>
<proteinExistence type="inferred from homology"/>
<keyword evidence="2 5" id="KW-0349">Heme</keyword>
<dbReference type="GO" id="GO:0005506">
    <property type="term" value="F:iron ion binding"/>
    <property type="evidence" value="ECO:0007669"/>
    <property type="project" value="InterPro"/>
</dbReference>
<dbReference type="InterPro" id="IPR001128">
    <property type="entry name" value="Cyt_P450"/>
</dbReference>
<dbReference type="OrthoDB" id="3945418at2759"/>
<dbReference type="PANTHER" id="PTHR24305">
    <property type="entry name" value="CYTOCHROME P450"/>
    <property type="match status" value="1"/>
</dbReference>
<keyword evidence="3 5" id="KW-0479">Metal-binding</keyword>
<dbReference type="EMBL" id="LSBJ02000010">
    <property type="protein sequence ID" value="OAQ59223.1"/>
    <property type="molecule type" value="Genomic_DNA"/>
</dbReference>
<dbReference type="GO" id="GO:0020037">
    <property type="term" value="F:heme binding"/>
    <property type="evidence" value="ECO:0007669"/>
    <property type="project" value="InterPro"/>
</dbReference>
<dbReference type="InterPro" id="IPR002401">
    <property type="entry name" value="Cyt_P450_E_grp-I"/>
</dbReference>
<dbReference type="RefSeq" id="XP_018137278.1">
    <property type="nucleotide sequence ID" value="XM_018292507.1"/>
</dbReference>
<name>A0A179F279_METCM</name>
<dbReference type="SUPFAM" id="SSF48264">
    <property type="entry name" value="Cytochrome P450"/>
    <property type="match status" value="1"/>
</dbReference>
<dbReference type="STRING" id="1380566.A0A179F279"/>
<accession>A0A179F279</accession>
<dbReference type="KEGG" id="pchm:VFPPC_14739"/>
<dbReference type="GeneID" id="28856501"/>
<evidence type="ECO:0000256" key="2">
    <source>
        <dbReference type="ARBA" id="ARBA00022617"/>
    </source>
</evidence>
<comment type="cofactor">
    <cofactor evidence="5">
        <name>heme</name>
        <dbReference type="ChEBI" id="CHEBI:30413"/>
    </cofactor>
</comment>
<feature type="binding site" description="axial binding residue" evidence="5">
    <location>
        <position position="319"/>
    </location>
    <ligand>
        <name>heme</name>
        <dbReference type="ChEBI" id="CHEBI:30413"/>
    </ligand>
    <ligandPart>
        <name>Fe</name>
        <dbReference type="ChEBI" id="CHEBI:18248"/>
    </ligandPart>
</feature>
<comment type="similarity">
    <text evidence="1">Belongs to the cytochrome P450 family.</text>
</comment>
<protein>
    <submittedName>
        <fullName evidence="6">Cytochrome P450</fullName>
    </submittedName>
</protein>
<dbReference type="PANTHER" id="PTHR24305:SF166">
    <property type="entry name" value="CYTOCHROME P450 12A4, MITOCHONDRIAL-RELATED"/>
    <property type="match status" value="1"/>
</dbReference>
<dbReference type="PRINTS" id="PR00385">
    <property type="entry name" value="P450"/>
</dbReference>
<gene>
    <name evidence="6" type="ORF">VFPPC_14739</name>
</gene>
<evidence type="ECO:0000256" key="5">
    <source>
        <dbReference type="PIRSR" id="PIRSR602401-1"/>
    </source>
</evidence>
<evidence type="ECO:0000313" key="6">
    <source>
        <dbReference type="EMBL" id="OAQ59223.1"/>
    </source>
</evidence>
<reference evidence="6 7" key="1">
    <citation type="journal article" date="2016" name="PLoS Pathog.">
        <title>Biosynthesis of antibiotic leucinostatins in bio-control fungus Purpureocillium lilacinum and their inhibition on phytophthora revealed by genome mining.</title>
        <authorList>
            <person name="Wang G."/>
            <person name="Liu Z."/>
            <person name="Lin R."/>
            <person name="Li E."/>
            <person name="Mao Z."/>
            <person name="Ling J."/>
            <person name="Yang Y."/>
            <person name="Yin W.B."/>
            <person name="Xie B."/>
        </authorList>
    </citation>
    <scope>NUCLEOTIDE SEQUENCE [LARGE SCALE GENOMIC DNA]</scope>
    <source>
        <strain evidence="6">170</strain>
    </source>
</reference>
<evidence type="ECO:0000256" key="1">
    <source>
        <dbReference type="ARBA" id="ARBA00010617"/>
    </source>
</evidence>
<comment type="caution">
    <text evidence="6">The sequence shown here is derived from an EMBL/GenBank/DDBJ whole genome shotgun (WGS) entry which is preliminary data.</text>
</comment>
<evidence type="ECO:0000313" key="7">
    <source>
        <dbReference type="Proteomes" id="UP000078397"/>
    </source>
</evidence>
<sequence length="388" mass="43951">MPNLESLMCRHISEFIKTIGSREGPFDVAVACRALEADIICAFTFIWTLTSALLNIFEAEFSFGKTIGAIRAWNKGQILDTISKNDEKASLMPLLTHYPLLYKFWTLWEYLKCQIQETEATSYLQGLEQFDKWSYEAWGSNFDIQKPIKSPFPNLIRSMVAAGLAPQTALSEAKENMGPGTDTTSGSLAHILYALSHNPQYQELLYNDISREEFTADMSRLENIPRLKACVKEGVRWAGTAAAMLPCIVPAGGVELHGQVIPEGTVLTSSPTWYLRDAEAFPEPDLFNPYRWIDETGRLTENKLRDQFYIPFSKGTNVCIGLHFSYYEIYVSVAKVIENFLILPQDAPECVPVERQAVRDWNLVQLPRRKEWVAAVLLDPLLIKLVPR</sequence>
<dbReference type="Gene3D" id="1.10.630.10">
    <property type="entry name" value="Cytochrome P450"/>
    <property type="match status" value="1"/>
</dbReference>
<dbReference type="GO" id="GO:0016705">
    <property type="term" value="F:oxidoreductase activity, acting on paired donors, with incorporation or reduction of molecular oxygen"/>
    <property type="evidence" value="ECO:0007669"/>
    <property type="project" value="InterPro"/>
</dbReference>
<dbReference type="InterPro" id="IPR036396">
    <property type="entry name" value="Cyt_P450_sf"/>
</dbReference>
<dbReference type="InterPro" id="IPR050121">
    <property type="entry name" value="Cytochrome_P450_monoxygenase"/>
</dbReference>
<keyword evidence="4 5" id="KW-0408">Iron</keyword>
<dbReference type="Proteomes" id="UP000078397">
    <property type="component" value="Unassembled WGS sequence"/>
</dbReference>